<evidence type="ECO:0000313" key="2">
    <source>
        <dbReference type="Proteomes" id="UP000305202"/>
    </source>
</evidence>
<dbReference type="RefSeq" id="WP_136993233.1">
    <property type="nucleotide sequence ID" value="NZ_SZPQ01000120.1"/>
</dbReference>
<sequence>EALPEGPARRVLKLPAPERITPVMRESDIEPHVFATPLLAERAKPVLALAVDPEPPESFMLIPKRRRWTNEAYTQWVKVQPCAGCGRPADDPHHIIDHGLSGTGTKPHDLFTIPLCRQCHDELHRDTRAFEAEHGSQLEMLLHTQDRALALGVITTGKLE</sequence>
<dbReference type="EMBL" id="SZPQ01000120">
    <property type="protein sequence ID" value="TKI02012.1"/>
    <property type="molecule type" value="Genomic_DNA"/>
</dbReference>
<comment type="caution">
    <text evidence="1">The sequence shown here is derived from an EMBL/GenBank/DDBJ whole genome shotgun (WGS) entry which is preliminary data.</text>
</comment>
<organism evidence="1 2">
    <name type="scientific">Martelella alba</name>
    <dbReference type="NCBI Taxonomy" id="2590451"/>
    <lineage>
        <taxon>Bacteria</taxon>
        <taxon>Pseudomonadati</taxon>
        <taxon>Pseudomonadota</taxon>
        <taxon>Alphaproteobacteria</taxon>
        <taxon>Hyphomicrobiales</taxon>
        <taxon>Aurantimonadaceae</taxon>
        <taxon>Martelella</taxon>
    </lineage>
</organism>
<evidence type="ECO:0000313" key="1">
    <source>
        <dbReference type="EMBL" id="TKI02012.1"/>
    </source>
</evidence>
<name>A0ABY2SDT3_9HYPH</name>
<dbReference type="Proteomes" id="UP000305202">
    <property type="component" value="Unassembled WGS sequence"/>
</dbReference>
<dbReference type="InterPro" id="IPR010373">
    <property type="entry name" value="DUF968"/>
</dbReference>
<reference evidence="1 2" key="1">
    <citation type="submission" date="2019-04" db="EMBL/GenBank/DDBJ databases">
        <authorList>
            <person name="Li M."/>
            <person name="Gao C."/>
        </authorList>
    </citation>
    <scope>NUCLEOTIDE SEQUENCE [LARGE SCALE GENOMIC DNA]</scope>
    <source>
        <strain evidence="1 2">BGMRC 2031</strain>
    </source>
</reference>
<accession>A0ABY2SDT3</accession>
<feature type="non-terminal residue" evidence="1">
    <location>
        <position position="1"/>
    </location>
</feature>
<dbReference type="Gene3D" id="3.30.50.20">
    <property type="entry name" value="prophage-derive protein ybcO"/>
    <property type="match status" value="1"/>
</dbReference>
<gene>
    <name evidence="1" type="ORF">FCN80_25905</name>
</gene>
<dbReference type="Pfam" id="PF06147">
    <property type="entry name" value="DUF968"/>
    <property type="match status" value="1"/>
</dbReference>
<dbReference type="InterPro" id="IPR003615">
    <property type="entry name" value="HNH_nuc"/>
</dbReference>
<keyword evidence="2" id="KW-1185">Reference proteome</keyword>
<protein>
    <submittedName>
        <fullName evidence="1">DUF968 domain-containing protein</fullName>
    </submittedName>
</protein>
<dbReference type="CDD" id="cd00085">
    <property type="entry name" value="HNHc"/>
    <property type="match status" value="1"/>
</dbReference>
<proteinExistence type="predicted"/>